<protein>
    <submittedName>
        <fullName evidence="4">Annexin</fullName>
    </submittedName>
</protein>
<organism evidence="4">
    <name type="scientific">Haemonchus placei</name>
    <name type="common">Barber's pole worm</name>
    <dbReference type="NCBI Taxonomy" id="6290"/>
    <lineage>
        <taxon>Eukaryota</taxon>
        <taxon>Metazoa</taxon>
        <taxon>Ecdysozoa</taxon>
        <taxon>Nematoda</taxon>
        <taxon>Chromadorea</taxon>
        <taxon>Rhabditida</taxon>
        <taxon>Rhabditina</taxon>
        <taxon>Rhabditomorpha</taxon>
        <taxon>Strongyloidea</taxon>
        <taxon>Trichostrongylidae</taxon>
        <taxon>Haemonchus</taxon>
    </lineage>
</organism>
<name>A0A0N4W189_HAEPC</name>
<dbReference type="AlphaFoldDB" id="A0A0N4W189"/>
<sequence>MSILLAASEIHLRLRAGSSRKYAKITRKGPRGNFPAGDQEGQEFTIKVRRCLMGGLPLISSGPASRTRRCWRDPKATEKLAKDMMRNDEKMSDEDMEDDDSSVRAEPRVRGDWSSLHVTLETAFGSMGNRGGANRNRRGAVIDSRECKGHWQYECKDGCQEETCFGDLKDIMFPGAFAKEPLGSLQRAWVVACTFIRNDMNTAEKIKAWKKGVAGCLDAEALQRVLQVVYDRCKDCAELLHIYTTDGISKYERIDYYSFKRDL</sequence>
<evidence type="ECO:0000313" key="4">
    <source>
        <dbReference type="WBParaSite" id="HPLM_0000338901-mRNA-1"/>
    </source>
</evidence>
<reference evidence="4" key="1">
    <citation type="submission" date="2017-02" db="UniProtKB">
        <authorList>
            <consortium name="WormBaseParasite"/>
        </authorList>
    </citation>
    <scope>IDENTIFICATION</scope>
</reference>
<gene>
    <name evidence="2" type="ORF">HPLM_LOCUS3381</name>
</gene>
<accession>A0A0N4W189</accession>
<proteinExistence type="predicted"/>
<feature type="region of interest" description="Disordered" evidence="1">
    <location>
        <begin position="82"/>
        <end position="108"/>
    </location>
</feature>
<evidence type="ECO:0000313" key="3">
    <source>
        <dbReference type="Proteomes" id="UP000268014"/>
    </source>
</evidence>
<evidence type="ECO:0000313" key="2">
    <source>
        <dbReference type="EMBL" id="VDO20796.1"/>
    </source>
</evidence>
<keyword evidence="3" id="KW-1185">Reference proteome</keyword>
<feature type="compositionally biased region" description="Acidic residues" evidence="1">
    <location>
        <begin position="91"/>
        <end position="100"/>
    </location>
</feature>
<dbReference type="Proteomes" id="UP000268014">
    <property type="component" value="Unassembled WGS sequence"/>
</dbReference>
<reference evidence="2 3" key="2">
    <citation type="submission" date="2018-11" db="EMBL/GenBank/DDBJ databases">
        <authorList>
            <consortium name="Pathogen Informatics"/>
        </authorList>
    </citation>
    <scope>NUCLEOTIDE SEQUENCE [LARGE SCALE GENOMIC DNA]</scope>
    <source>
        <strain evidence="2 3">MHpl1</strain>
    </source>
</reference>
<dbReference type="WBParaSite" id="HPLM_0000338901-mRNA-1">
    <property type="protein sequence ID" value="HPLM_0000338901-mRNA-1"/>
    <property type="gene ID" value="HPLM_0000338901"/>
</dbReference>
<evidence type="ECO:0000256" key="1">
    <source>
        <dbReference type="SAM" id="MobiDB-lite"/>
    </source>
</evidence>
<dbReference type="EMBL" id="UZAF01016115">
    <property type="protein sequence ID" value="VDO20796.1"/>
    <property type="molecule type" value="Genomic_DNA"/>
</dbReference>